<feature type="domain" description="Response regulatory" evidence="10">
    <location>
        <begin position="3"/>
        <end position="120"/>
    </location>
</feature>
<dbReference type="InterPro" id="IPR051552">
    <property type="entry name" value="HptR"/>
</dbReference>
<dbReference type="EMBL" id="CP034248">
    <property type="protein sequence ID" value="AZK45295.1"/>
    <property type="molecule type" value="Genomic_DNA"/>
</dbReference>
<dbReference type="Pfam" id="PF12833">
    <property type="entry name" value="HTH_18"/>
    <property type="match status" value="1"/>
</dbReference>
<dbReference type="SMART" id="SM00448">
    <property type="entry name" value="REC"/>
    <property type="match status" value="1"/>
</dbReference>
<dbReference type="InterPro" id="IPR018060">
    <property type="entry name" value="HTH_AraC"/>
</dbReference>
<comment type="subcellular location">
    <subcellularLocation>
        <location evidence="1">Cytoplasm</location>
    </subcellularLocation>
</comment>
<dbReference type="PROSITE" id="PS01124">
    <property type="entry name" value="HTH_ARAC_FAMILY_2"/>
    <property type="match status" value="1"/>
</dbReference>
<evidence type="ECO:0000256" key="7">
    <source>
        <dbReference type="ARBA" id="ARBA00023163"/>
    </source>
</evidence>
<dbReference type="PANTHER" id="PTHR42713">
    <property type="entry name" value="HISTIDINE KINASE-RELATED"/>
    <property type="match status" value="1"/>
</dbReference>
<sequence>MLQLLLVDDESYVVDDMEIAFPWSQYGIAKVHKAYSGVEALQLVKDHTIDIVITDIAMPTMNGLELISHIKKHNKSIKCILLTGYAEFEYAQEAIQQGAVDYLLKPLEHSKLALCLEKTIHSIKAELEQIASYEKVLFTFKEHLPVLKDKLLNELLLGKSFSDEALEDKLSDYSLSFRQDEDIFLMVIRLEEHFIQYGSSSLLLFEYAVTNIACELLEEDFETWHCRDSYDYLVLLLKAKQSDEQKDTERLMKELTHRCLQLHRNVNDYLGGGISVILSYPGKFRSDIRLMYDHAVAAIRKQLGNETGYFSALTEPPEMSSVSVLSVLYNPPTFIQLLETNQWDGFRDRLDHIEKAFNALSEQTQEHLDAIRTVIMTSFHYIAHRNTTLLSDLVGSEFMNRQSFHTLPQLMEWTRQFVNKLQEKLEKDASDQQQDIIRKIQAFISENLSTVCLQSIADHVALHPVYVSKLFKQICNINLSEYIHSIKMEQAVVWLRDTTDKIYEISKKLGYSNSQYFIKVFKDKYQMTPQDYRDQFS</sequence>
<dbReference type="RefSeq" id="WP_125081414.1">
    <property type="nucleotide sequence ID" value="NZ_CP034248.1"/>
</dbReference>
<keyword evidence="5" id="KW-0805">Transcription regulation</keyword>
<reference evidence="11 12" key="1">
    <citation type="submission" date="2018-11" db="EMBL/GenBank/DDBJ databases">
        <title>Genome sequencing of Paenibacillus lentus DSM25539(T).</title>
        <authorList>
            <person name="Kook J.-K."/>
            <person name="Park S.-N."/>
            <person name="Lim Y.K."/>
        </authorList>
    </citation>
    <scope>NUCLEOTIDE SEQUENCE [LARGE SCALE GENOMIC DNA]</scope>
    <source>
        <strain evidence="11 12">DSM 25539</strain>
    </source>
</reference>
<dbReference type="InterPro" id="IPR020449">
    <property type="entry name" value="Tscrpt_reg_AraC-type_HTH"/>
</dbReference>
<dbReference type="InterPro" id="IPR011006">
    <property type="entry name" value="CheY-like_superfamily"/>
</dbReference>
<dbReference type="Proteomes" id="UP000273145">
    <property type="component" value="Chromosome"/>
</dbReference>
<dbReference type="GO" id="GO:0000160">
    <property type="term" value="P:phosphorelay signal transduction system"/>
    <property type="evidence" value="ECO:0007669"/>
    <property type="project" value="UniProtKB-KW"/>
</dbReference>
<dbReference type="CDD" id="cd17536">
    <property type="entry name" value="REC_YesN-like"/>
    <property type="match status" value="1"/>
</dbReference>
<dbReference type="GO" id="GO:0005737">
    <property type="term" value="C:cytoplasm"/>
    <property type="evidence" value="ECO:0007669"/>
    <property type="project" value="UniProtKB-SubCell"/>
</dbReference>
<dbReference type="Gene3D" id="1.10.10.60">
    <property type="entry name" value="Homeodomain-like"/>
    <property type="match status" value="2"/>
</dbReference>
<evidence type="ECO:0000259" key="10">
    <source>
        <dbReference type="PROSITE" id="PS50110"/>
    </source>
</evidence>
<evidence type="ECO:0000256" key="6">
    <source>
        <dbReference type="ARBA" id="ARBA00023125"/>
    </source>
</evidence>
<keyword evidence="12" id="KW-1185">Reference proteome</keyword>
<dbReference type="PROSITE" id="PS50110">
    <property type="entry name" value="RESPONSE_REGULATORY"/>
    <property type="match status" value="1"/>
</dbReference>
<dbReference type="InterPro" id="IPR009057">
    <property type="entry name" value="Homeodomain-like_sf"/>
</dbReference>
<dbReference type="AlphaFoldDB" id="A0A3Q8S3P4"/>
<evidence type="ECO:0000256" key="5">
    <source>
        <dbReference type="ARBA" id="ARBA00023015"/>
    </source>
</evidence>
<evidence type="ECO:0000313" key="12">
    <source>
        <dbReference type="Proteomes" id="UP000273145"/>
    </source>
</evidence>
<dbReference type="GO" id="GO:0043565">
    <property type="term" value="F:sequence-specific DNA binding"/>
    <property type="evidence" value="ECO:0007669"/>
    <property type="project" value="InterPro"/>
</dbReference>
<dbReference type="SMART" id="SM00342">
    <property type="entry name" value="HTH_ARAC"/>
    <property type="match status" value="1"/>
</dbReference>
<evidence type="ECO:0000256" key="1">
    <source>
        <dbReference type="ARBA" id="ARBA00004496"/>
    </source>
</evidence>
<protein>
    <submittedName>
        <fullName evidence="11">Response regulator</fullName>
    </submittedName>
</protein>
<feature type="domain" description="HTH araC/xylS-type" evidence="9">
    <location>
        <begin position="438"/>
        <end position="535"/>
    </location>
</feature>
<dbReference type="InterPro" id="IPR001789">
    <property type="entry name" value="Sig_transdc_resp-reg_receiver"/>
</dbReference>
<dbReference type="KEGG" id="plen:EIM92_02990"/>
<organism evidence="11 12">
    <name type="scientific">Paenibacillus lentus</name>
    <dbReference type="NCBI Taxonomy" id="1338368"/>
    <lineage>
        <taxon>Bacteria</taxon>
        <taxon>Bacillati</taxon>
        <taxon>Bacillota</taxon>
        <taxon>Bacilli</taxon>
        <taxon>Bacillales</taxon>
        <taxon>Paenibacillaceae</taxon>
        <taxon>Paenibacillus</taxon>
    </lineage>
</organism>
<proteinExistence type="predicted"/>
<dbReference type="SUPFAM" id="SSF46689">
    <property type="entry name" value="Homeodomain-like"/>
    <property type="match status" value="1"/>
</dbReference>
<gene>
    <name evidence="11" type="ORF">EIM92_02990</name>
</gene>
<keyword evidence="4" id="KW-0902">Two-component regulatory system</keyword>
<dbReference type="Gene3D" id="3.40.50.2300">
    <property type="match status" value="1"/>
</dbReference>
<feature type="modified residue" description="4-aspartylphosphate" evidence="8">
    <location>
        <position position="55"/>
    </location>
</feature>
<evidence type="ECO:0000313" key="11">
    <source>
        <dbReference type="EMBL" id="AZK45295.1"/>
    </source>
</evidence>
<evidence type="ECO:0000256" key="4">
    <source>
        <dbReference type="ARBA" id="ARBA00023012"/>
    </source>
</evidence>
<accession>A0A3Q8S3P4</accession>
<dbReference type="GO" id="GO:0003700">
    <property type="term" value="F:DNA-binding transcription factor activity"/>
    <property type="evidence" value="ECO:0007669"/>
    <property type="project" value="InterPro"/>
</dbReference>
<evidence type="ECO:0000256" key="8">
    <source>
        <dbReference type="PROSITE-ProRule" id="PRU00169"/>
    </source>
</evidence>
<dbReference type="OrthoDB" id="9794370at2"/>
<keyword evidence="7" id="KW-0804">Transcription</keyword>
<evidence type="ECO:0000256" key="3">
    <source>
        <dbReference type="ARBA" id="ARBA00022553"/>
    </source>
</evidence>
<dbReference type="PANTHER" id="PTHR42713:SF3">
    <property type="entry name" value="TRANSCRIPTIONAL REGULATORY PROTEIN HPTR"/>
    <property type="match status" value="1"/>
</dbReference>
<keyword evidence="2" id="KW-0963">Cytoplasm</keyword>
<dbReference type="PRINTS" id="PR00032">
    <property type="entry name" value="HTHARAC"/>
</dbReference>
<name>A0A3Q8S3P4_9BACL</name>
<evidence type="ECO:0000259" key="9">
    <source>
        <dbReference type="PROSITE" id="PS01124"/>
    </source>
</evidence>
<keyword evidence="3 8" id="KW-0597">Phosphoprotein</keyword>
<dbReference type="Pfam" id="PF00072">
    <property type="entry name" value="Response_reg"/>
    <property type="match status" value="1"/>
</dbReference>
<dbReference type="SUPFAM" id="SSF52172">
    <property type="entry name" value="CheY-like"/>
    <property type="match status" value="1"/>
</dbReference>
<keyword evidence="6" id="KW-0238">DNA-binding</keyword>
<evidence type="ECO:0000256" key="2">
    <source>
        <dbReference type="ARBA" id="ARBA00022490"/>
    </source>
</evidence>